<sequence>MTVSWLLDNWEKELTAANLASRLGRRPRLQYRTLQGLRCLAHFTAIMPVLGKLDATPLRQVIVIILRIIQIRPASAPDSLQQLFPG</sequence>
<keyword evidence="3" id="KW-1185">Reference proteome</keyword>
<accession>A0AAN6D426</accession>
<reference evidence="1 3" key="1">
    <citation type="journal article" date="2021" name="G3 (Bethesda)">
        <title>Genomic diversity, chromosomal rearrangements, and interspecies hybridization in the ogataea polymorpha species complex.</title>
        <authorList>
            <person name="Hanson S.J."/>
            <person name="Cinneide E.O."/>
            <person name="Salzberg L.I."/>
            <person name="Wolfe K.H."/>
            <person name="McGowan J."/>
            <person name="Fitzpatrick D.A."/>
            <person name="Matlin K."/>
        </authorList>
    </citation>
    <scope>NUCLEOTIDE SEQUENCE</scope>
    <source>
        <strain evidence="2">81-436-3</strain>
        <strain evidence="1">83-405-1</strain>
    </source>
</reference>
<comment type="caution">
    <text evidence="1">The sequence shown here is derived from an EMBL/GenBank/DDBJ whole genome shotgun (WGS) entry which is preliminary data.</text>
</comment>
<gene>
    <name evidence="1" type="ORF">KL933_003790</name>
    <name evidence="2" type="ORF">KL946_002189</name>
</gene>
<evidence type="ECO:0000313" key="4">
    <source>
        <dbReference type="Proteomes" id="UP000738402"/>
    </source>
</evidence>
<dbReference type="EMBL" id="JAHLUN010000005">
    <property type="protein sequence ID" value="KAG7766009.1"/>
    <property type="molecule type" value="Genomic_DNA"/>
</dbReference>
<evidence type="ECO:0000313" key="3">
    <source>
        <dbReference type="Proteomes" id="UP000697297"/>
    </source>
</evidence>
<evidence type="ECO:0000313" key="2">
    <source>
        <dbReference type="EMBL" id="KAG7766009.1"/>
    </source>
</evidence>
<dbReference type="AlphaFoldDB" id="A0AAN6D426"/>
<dbReference type="Proteomes" id="UP000738402">
    <property type="component" value="Unassembled WGS sequence"/>
</dbReference>
<dbReference type="EMBL" id="JAHLUH010000011">
    <property type="protein sequence ID" value="KAG7725742.1"/>
    <property type="molecule type" value="Genomic_DNA"/>
</dbReference>
<dbReference type="Proteomes" id="UP000697297">
    <property type="component" value="Unassembled WGS sequence"/>
</dbReference>
<proteinExistence type="predicted"/>
<name>A0AAN6D426_9ASCO</name>
<protein>
    <submittedName>
        <fullName evidence="1">Uncharacterized protein</fullName>
    </submittedName>
</protein>
<evidence type="ECO:0000313" key="1">
    <source>
        <dbReference type="EMBL" id="KAG7725742.1"/>
    </source>
</evidence>
<organism evidence="1 4">
    <name type="scientific">Ogataea haglerorum</name>
    <dbReference type="NCBI Taxonomy" id="1937702"/>
    <lineage>
        <taxon>Eukaryota</taxon>
        <taxon>Fungi</taxon>
        <taxon>Dikarya</taxon>
        <taxon>Ascomycota</taxon>
        <taxon>Saccharomycotina</taxon>
        <taxon>Pichiomycetes</taxon>
        <taxon>Pichiales</taxon>
        <taxon>Pichiaceae</taxon>
        <taxon>Ogataea</taxon>
    </lineage>
</organism>